<name>A0A5N5T6M6_9CRUS</name>
<dbReference type="EMBL" id="SEYY01007937">
    <property type="protein sequence ID" value="KAB7502304.1"/>
    <property type="molecule type" value="Genomic_DNA"/>
</dbReference>
<proteinExistence type="predicted"/>
<dbReference type="Gene3D" id="3.30.40.10">
    <property type="entry name" value="Zinc/RING finger domain, C3HC4 (zinc finger)"/>
    <property type="match status" value="1"/>
</dbReference>
<dbReference type="InterPro" id="IPR051435">
    <property type="entry name" value="RING_finger_E3_ubiq-ligases"/>
</dbReference>
<dbReference type="SUPFAM" id="SSF57850">
    <property type="entry name" value="RING/U-box"/>
    <property type="match status" value="1"/>
</dbReference>
<feature type="signal peptide" evidence="5">
    <location>
        <begin position="1"/>
        <end position="19"/>
    </location>
</feature>
<keyword evidence="2 4" id="KW-0863">Zinc-finger</keyword>
<keyword evidence="1" id="KW-0479">Metal-binding</keyword>
<evidence type="ECO:0000256" key="1">
    <source>
        <dbReference type="ARBA" id="ARBA00022723"/>
    </source>
</evidence>
<protein>
    <submittedName>
        <fullName evidence="7">RING finger protein nhl-1</fullName>
    </submittedName>
</protein>
<dbReference type="PANTHER" id="PTHR22791">
    <property type="entry name" value="RING-TYPE DOMAIN-CONTAINING PROTEIN"/>
    <property type="match status" value="1"/>
</dbReference>
<dbReference type="PROSITE" id="PS00518">
    <property type="entry name" value="ZF_RING_1"/>
    <property type="match status" value="1"/>
</dbReference>
<dbReference type="InterPro" id="IPR001841">
    <property type="entry name" value="Znf_RING"/>
</dbReference>
<dbReference type="AlphaFoldDB" id="A0A5N5T6M6"/>
<accession>A0A5N5T6M6</accession>
<evidence type="ECO:0000313" key="7">
    <source>
        <dbReference type="EMBL" id="KAB7502304.1"/>
    </source>
</evidence>
<evidence type="ECO:0000256" key="5">
    <source>
        <dbReference type="SAM" id="SignalP"/>
    </source>
</evidence>
<dbReference type="InterPro" id="IPR013083">
    <property type="entry name" value="Znf_RING/FYVE/PHD"/>
</dbReference>
<evidence type="ECO:0000256" key="2">
    <source>
        <dbReference type="ARBA" id="ARBA00022771"/>
    </source>
</evidence>
<keyword evidence="3" id="KW-0862">Zinc</keyword>
<dbReference type="PANTHER" id="PTHR22791:SF34">
    <property type="entry name" value="RING-TYPE DOMAIN-CONTAINING PROTEIN"/>
    <property type="match status" value="1"/>
</dbReference>
<evidence type="ECO:0000313" key="8">
    <source>
        <dbReference type="Proteomes" id="UP000326759"/>
    </source>
</evidence>
<dbReference type="OrthoDB" id="6105938at2759"/>
<feature type="domain" description="RING-type" evidence="6">
    <location>
        <begin position="19"/>
        <end position="61"/>
    </location>
</feature>
<dbReference type="GO" id="GO:0008270">
    <property type="term" value="F:zinc ion binding"/>
    <property type="evidence" value="ECO:0007669"/>
    <property type="project" value="UniProtKB-KW"/>
</dbReference>
<dbReference type="Pfam" id="PF13639">
    <property type="entry name" value="zf-RING_2"/>
    <property type="match status" value="1"/>
</dbReference>
<sequence length="205" mass="23741">MISYIIFIILIRMEEIVLCNICAHQFDSLHFIPKMLECGHTFCSPCMTKLFQKNHTCPNCRAEINGIEGSLPINYNTLKAVDIYKSKSWLESEMVTSIEDMKKKCVKRKEILSKSKSSITSSLEVLDKCLEKLEELTVSERRVDAVNVKKILHEVEEDFRKTMVDMFYDDIKSTVSILLSDFKDSKGYLEEENFDSTSSIYTLIY</sequence>
<dbReference type="GO" id="GO:0061630">
    <property type="term" value="F:ubiquitin protein ligase activity"/>
    <property type="evidence" value="ECO:0007669"/>
    <property type="project" value="TreeGrafter"/>
</dbReference>
<dbReference type="SMART" id="SM00184">
    <property type="entry name" value="RING"/>
    <property type="match status" value="1"/>
</dbReference>
<keyword evidence="5" id="KW-0732">Signal</keyword>
<keyword evidence="8" id="KW-1185">Reference proteome</keyword>
<evidence type="ECO:0000256" key="3">
    <source>
        <dbReference type="ARBA" id="ARBA00022833"/>
    </source>
</evidence>
<reference evidence="7 8" key="1">
    <citation type="journal article" date="2019" name="PLoS Biol.">
        <title>Sex chromosomes control vertical transmission of feminizing Wolbachia symbionts in an isopod.</title>
        <authorList>
            <person name="Becking T."/>
            <person name="Chebbi M.A."/>
            <person name="Giraud I."/>
            <person name="Moumen B."/>
            <person name="Laverre T."/>
            <person name="Caubet Y."/>
            <person name="Peccoud J."/>
            <person name="Gilbert C."/>
            <person name="Cordaux R."/>
        </authorList>
    </citation>
    <scope>NUCLEOTIDE SEQUENCE [LARGE SCALE GENOMIC DNA]</scope>
    <source>
        <strain evidence="7">ANa2</strain>
        <tissue evidence="7">Whole body excluding digestive tract and cuticle</tissue>
    </source>
</reference>
<evidence type="ECO:0000259" key="6">
    <source>
        <dbReference type="PROSITE" id="PS50089"/>
    </source>
</evidence>
<dbReference type="GO" id="GO:0016567">
    <property type="term" value="P:protein ubiquitination"/>
    <property type="evidence" value="ECO:0007669"/>
    <property type="project" value="TreeGrafter"/>
</dbReference>
<dbReference type="Proteomes" id="UP000326759">
    <property type="component" value="Unassembled WGS sequence"/>
</dbReference>
<organism evidence="7 8">
    <name type="scientific">Armadillidium nasatum</name>
    <dbReference type="NCBI Taxonomy" id="96803"/>
    <lineage>
        <taxon>Eukaryota</taxon>
        <taxon>Metazoa</taxon>
        <taxon>Ecdysozoa</taxon>
        <taxon>Arthropoda</taxon>
        <taxon>Crustacea</taxon>
        <taxon>Multicrustacea</taxon>
        <taxon>Malacostraca</taxon>
        <taxon>Eumalacostraca</taxon>
        <taxon>Peracarida</taxon>
        <taxon>Isopoda</taxon>
        <taxon>Oniscidea</taxon>
        <taxon>Crinocheta</taxon>
        <taxon>Armadillidiidae</taxon>
        <taxon>Armadillidium</taxon>
    </lineage>
</organism>
<dbReference type="InterPro" id="IPR017907">
    <property type="entry name" value="Znf_RING_CS"/>
</dbReference>
<dbReference type="PROSITE" id="PS50089">
    <property type="entry name" value="ZF_RING_2"/>
    <property type="match status" value="1"/>
</dbReference>
<feature type="chain" id="PRO_5024306270" evidence="5">
    <location>
        <begin position="20"/>
        <end position="205"/>
    </location>
</feature>
<evidence type="ECO:0000256" key="4">
    <source>
        <dbReference type="PROSITE-ProRule" id="PRU00175"/>
    </source>
</evidence>
<gene>
    <name evidence="7" type="primary">nhl-1_1</name>
    <name evidence="7" type="ORF">Anas_11500</name>
</gene>
<comment type="caution">
    <text evidence="7">The sequence shown here is derived from an EMBL/GenBank/DDBJ whole genome shotgun (WGS) entry which is preliminary data.</text>
</comment>